<dbReference type="STRING" id="1054147.F4PRF3"/>
<dbReference type="OMA" id="WEQSPEI"/>
<dbReference type="OrthoDB" id="434160at2759"/>
<dbReference type="PRINTS" id="PR00301">
    <property type="entry name" value="HEATSHOCK70"/>
</dbReference>
<dbReference type="GO" id="GO:0005829">
    <property type="term" value="C:cytosol"/>
    <property type="evidence" value="ECO:0007669"/>
    <property type="project" value="TreeGrafter"/>
</dbReference>
<organism evidence="4 5">
    <name type="scientific">Cavenderia fasciculata</name>
    <name type="common">Slime mold</name>
    <name type="synonym">Dictyostelium fasciculatum</name>
    <dbReference type="NCBI Taxonomy" id="261658"/>
    <lineage>
        <taxon>Eukaryota</taxon>
        <taxon>Amoebozoa</taxon>
        <taxon>Evosea</taxon>
        <taxon>Eumycetozoa</taxon>
        <taxon>Dictyostelia</taxon>
        <taxon>Acytosteliales</taxon>
        <taxon>Cavenderiaceae</taxon>
        <taxon>Cavenderia</taxon>
    </lineage>
</organism>
<dbReference type="InterPro" id="IPR013126">
    <property type="entry name" value="Hsp_70_fam"/>
</dbReference>
<feature type="region of interest" description="Disordered" evidence="3">
    <location>
        <begin position="486"/>
        <end position="526"/>
    </location>
</feature>
<dbReference type="FunFam" id="3.30.30.30:FF:000002">
    <property type="entry name" value="Heat shock 70 kDa protein 4"/>
    <property type="match status" value="1"/>
</dbReference>
<dbReference type="Proteomes" id="UP000007797">
    <property type="component" value="Unassembled WGS sequence"/>
</dbReference>
<dbReference type="FunFam" id="3.30.420.40:FF:000171">
    <property type="entry name" value="Heat shock 70 kDa protein 4"/>
    <property type="match status" value="2"/>
</dbReference>
<dbReference type="SUPFAM" id="SSF100920">
    <property type="entry name" value="Heat shock protein 70kD (HSP70), peptide-binding domain"/>
    <property type="match status" value="1"/>
</dbReference>
<evidence type="ECO:0000256" key="1">
    <source>
        <dbReference type="ARBA" id="ARBA00022741"/>
    </source>
</evidence>
<protein>
    <submittedName>
        <fullName evidence="4">Heat shock protein Hsp70 family protein</fullName>
    </submittedName>
</protein>
<gene>
    <name evidence="4" type="primary">hspH</name>
    <name evidence="4" type="ORF">DFA_00366</name>
</gene>
<dbReference type="EMBL" id="GL883010">
    <property type="protein sequence ID" value="EGG20505.1"/>
    <property type="molecule type" value="Genomic_DNA"/>
</dbReference>
<dbReference type="PANTHER" id="PTHR45639">
    <property type="entry name" value="HSC70CB, ISOFORM G-RELATED"/>
    <property type="match status" value="1"/>
</dbReference>
<keyword evidence="4" id="KW-0346">Stress response</keyword>
<dbReference type="Pfam" id="PF00012">
    <property type="entry name" value="HSP70"/>
    <property type="match status" value="1"/>
</dbReference>
<dbReference type="GO" id="GO:0005524">
    <property type="term" value="F:ATP binding"/>
    <property type="evidence" value="ECO:0007669"/>
    <property type="project" value="UniProtKB-KW"/>
</dbReference>
<keyword evidence="5" id="KW-1185">Reference proteome</keyword>
<proteinExistence type="predicted"/>
<dbReference type="AlphaFoldDB" id="F4PRF3"/>
<keyword evidence="1" id="KW-0547">Nucleotide-binding</keyword>
<dbReference type="KEGG" id="dfa:DFA_00366"/>
<dbReference type="Gene3D" id="2.60.34.10">
    <property type="entry name" value="Substrate Binding Domain Of DNAk, Chain A, domain 1"/>
    <property type="match status" value="1"/>
</dbReference>
<dbReference type="FunFam" id="3.90.640.10:FF:000004">
    <property type="entry name" value="Heat shock 70 kDa protein 4"/>
    <property type="match status" value="1"/>
</dbReference>
<reference evidence="5" key="1">
    <citation type="journal article" date="2011" name="Genome Res.">
        <title>Phylogeny-wide analysis of social amoeba genomes highlights ancient origins for complex intercellular communication.</title>
        <authorList>
            <person name="Heidel A.J."/>
            <person name="Lawal H.M."/>
            <person name="Felder M."/>
            <person name="Schilde C."/>
            <person name="Helps N.R."/>
            <person name="Tunggal B."/>
            <person name="Rivero F."/>
            <person name="John U."/>
            <person name="Schleicher M."/>
            <person name="Eichinger L."/>
            <person name="Platzer M."/>
            <person name="Noegel A.A."/>
            <person name="Schaap P."/>
            <person name="Gloeckner G."/>
        </authorList>
    </citation>
    <scope>NUCLEOTIDE SEQUENCE [LARGE SCALE GENOMIC DNA]</scope>
    <source>
        <strain evidence="5">SH3</strain>
    </source>
</reference>
<dbReference type="GeneID" id="14873166"/>
<accession>F4PRF3</accession>
<feature type="compositionally biased region" description="Basic and acidic residues" evidence="3">
    <location>
        <begin position="496"/>
        <end position="526"/>
    </location>
</feature>
<dbReference type="Gene3D" id="3.30.30.30">
    <property type="match status" value="1"/>
</dbReference>
<dbReference type="PANTHER" id="PTHR45639:SF4">
    <property type="entry name" value="HSC70CB, ISOFORM G"/>
    <property type="match status" value="1"/>
</dbReference>
<dbReference type="InterPro" id="IPR029048">
    <property type="entry name" value="HSP70_C_sf"/>
</dbReference>
<dbReference type="InterPro" id="IPR029047">
    <property type="entry name" value="HSP70_peptide-bd_sf"/>
</dbReference>
<feature type="compositionally biased region" description="Low complexity" evidence="3">
    <location>
        <begin position="746"/>
        <end position="762"/>
    </location>
</feature>
<name>F4PRF3_CACFS</name>
<evidence type="ECO:0000313" key="5">
    <source>
        <dbReference type="Proteomes" id="UP000007797"/>
    </source>
</evidence>
<dbReference type="SUPFAM" id="SSF100934">
    <property type="entry name" value="Heat shock protein 70kD (HSP70), C-terminal subdomain"/>
    <property type="match status" value="2"/>
</dbReference>
<feature type="region of interest" description="Disordered" evidence="3">
    <location>
        <begin position="737"/>
        <end position="786"/>
    </location>
</feature>
<dbReference type="Gene3D" id="3.30.420.40">
    <property type="match status" value="2"/>
</dbReference>
<evidence type="ECO:0000313" key="4">
    <source>
        <dbReference type="EMBL" id="EGG20505.1"/>
    </source>
</evidence>
<dbReference type="FunFam" id="1.20.1270.10:FF:000002">
    <property type="entry name" value="Heat shock 70 kDa protein 4"/>
    <property type="match status" value="1"/>
</dbReference>
<keyword evidence="2" id="KW-0067">ATP-binding</keyword>
<dbReference type="GO" id="GO:0005634">
    <property type="term" value="C:nucleus"/>
    <property type="evidence" value="ECO:0007669"/>
    <property type="project" value="TreeGrafter"/>
</dbReference>
<dbReference type="SUPFAM" id="SSF53067">
    <property type="entry name" value="Actin-like ATPase domain"/>
    <property type="match status" value="2"/>
</dbReference>
<dbReference type="Gene3D" id="3.90.640.10">
    <property type="entry name" value="Actin, Chain A, domain 4"/>
    <property type="match status" value="1"/>
</dbReference>
<feature type="compositionally biased region" description="Basic and acidic residues" evidence="3">
    <location>
        <begin position="774"/>
        <end position="786"/>
    </location>
</feature>
<evidence type="ECO:0000256" key="3">
    <source>
        <dbReference type="SAM" id="MobiDB-lite"/>
    </source>
</evidence>
<evidence type="ECO:0000256" key="2">
    <source>
        <dbReference type="ARBA" id="ARBA00022840"/>
    </source>
</evidence>
<dbReference type="GO" id="GO:0140662">
    <property type="term" value="F:ATP-dependent protein folding chaperone"/>
    <property type="evidence" value="ECO:0007669"/>
    <property type="project" value="InterPro"/>
</dbReference>
<sequence length="786" mass="86954">MFAAGFDLGTKNCTIAVAQKGGVDVIANEVSNRLTPTLVSFGEKERYLGEPAATNQLRNIRNTITNLKRFIGTDFKNSEGELVQESFSSFELPNGQVGFNVNYLNEPLEISADATVGALLGKLKRTTEAFSNTPMREVVISVPGYWTEYQRRALLNAGAIAGLNITRLMNETTATALSYGIYKDLPETDPIRVLFIDIGDASTSVAAVAFKKGELKVLSTAYEPNVGGRNFDNTLVKHFQQEWKQKYKIDIFENKKALIRTRQACERLKKMISSNNEAPISIDSLMEDKDVKGTLDRKTFEELCAADLESILAPVKKAIEASGITADQFTTIEITGGGTRSTSVQKKLIEFLGRDLSKTINPEESVCRGCSLQCAMLSPLFKVRQFAINDIASYPISVLFKSASIQQNLALFNLTSPVPSPKPLRISFPISKAEPFEIVVSTTYGTLQSLTVQNVPAFTNKSSIKAKVWLDIHGVFHIDEVRLVEQLPEDQQPEQSPKDSDQKMGEAVEGEKKEGEEKKECEVKKPSPVKVKETPLQFQFAPVHGLSPADLLKATEEEGRMHAQDVLAAETADRKNALESYIYEMRSRLSSSLAEYATKEESTKLLALLQEAEDWLYGDGEDTLKSVYVAKLEELTKIGNPIAKRRQDNEEYPEAVRSLKDTIAHYREQAMTPQEKYDHIPAEEKEKIITECNNTEQWIDALVKKQEATPKTSACLINIAEVNAKKQLIAATSNAILNKPKPKPVPVATPTTPTTENTEAPASSAETQTPPQPESEKPKSADMDLD</sequence>
<dbReference type="InterPro" id="IPR043129">
    <property type="entry name" value="ATPase_NBD"/>
</dbReference>
<dbReference type="Gene3D" id="1.20.1270.10">
    <property type="match status" value="1"/>
</dbReference>
<dbReference type="RefSeq" id="XP_004358355.1">
    <property type="nucleotide sequence ID" value="XM_004358298.1"/>
</dbReference>